<reference evidence="1" key="1">
    <citation type="submission" date="2023-07" db="EMBL/GenBank/DDBJ databases">
        <title>draft genome sequence of fig (Ficus carica).</title>
        <authorList>
            <person name="Takahashi T."/>
            <person name="Nishimura K."/>
        </authorList>
    </citation>
    <scope>NUCLEOTIDE SEQUENCE</scope>
</reference>
<dbReference type="AlphaFoldDB" id="A0AA88JF78"/>
<organism evidence="1 3">
    <name type="scientific">Ficus carica</name>
    <name type="common">Common fig</name>
    <dbReference type="NCBI Taxonomy" id="3494"/>
    <lineage>
        <taxon>Eukaryota</taxon>
        <taxon>Viridiplantae</taxon>
        <taxon>Streptophyta</taxon>
        <taxon>Embryophyta</taxon>
        <taxon>Tracheophyta</taxon>
        <taxon>Spermatophyta</taxon>
        <taxon>Magnoliopsida</taxon>
        <taxon>eudicotyledons</taxon>
        <taxon>Gunneridae</taxon>
        <taxon>Pentapetalae</taxon>
        <taxon>rosids</taxon>
        <taxon>fabids</taxon>
        <taxon>Rosales</taxon>
        <taxon>Moraceae</taxon>
        <taxon>Ficeae</taxon>
        <taxon>Ficus</taxon>
    </lineage>
</organism>
<protein>
    <submittedName>
        <fullName evidence="1">Uncharacterized protein</fullName>
    </submittedName>
</protein>
<dbReference type="EMBL" id="BTGU01012352">
    <property type="protein sequence ID" value="GMN74823.1"/>
    <property type="molecule type" value="Genomic_DNA"/>
</dbReference>
<evidence type="ECO:0000313" key="1">
    <source>
        <dbReference type="EMBL" id="GMN74823.1"/>
    </source>
</evidence>
<keyword evidence="3" id="KW-1185">Reference proteome</keyword>
<dbReference type="EMBL" id="BTGU01012353">
    <property type="protein sequence ID" value="GMN74825.1"/>
    <property type="molecule type" value="Genomic_DNA"/>
</dbReference>
<comment type="caution">
    <text evidence="1">The sequence shown here is derived from an EMBL/GenBank/DDBJ whole genome shotgun (WGS) entry which is preliminary data.</text>
</comment>
<evidence type="ECO:0000313" key="2">
    <source>
        <dbReference type="EMBL" id="GMN74825.1"/>
    </source>
</evidence>
<evidence type="ECO:0000313" key="3">
    <source>
        <dbReference type="Proteomes" id="UP001187192"/>
    </source>
</evidence>
<sequence length="69" mass="7666">MKKGNMHADCDKWDDDSVPPPLVSCDGDVILGGTTSKDQDEAQRQAGIPQIDAGKELSFFRRFLCLLRK</sequence>
<dbReference type="Proteomes" id="UP001187192">
    <property type="component" value="Unassembled WGS sequence"/>
</dbReference>
<accession>A0AA88JF78</accession>
<name>A0AA88JF78_FICCA</name>
<gene>
    <name evidence="1" type="ORF">TIFTF001_053237</name>
    <name evidence="2" type="ORF">TIFTF001_053238</name>
</gene>
<proteinExistence type="predicted"/>